<dbReference type="EMBL" id="LYOZ01000039">
    <property type="protein sequence ID" value="OCH97405.1"/>
    <property type="molecule type" value="Genomic_DNA"/>
</dbReference>
<keyword evidence="5" id="KW-1185">Reference proteome</keyword>
<dbReference type="RefSeq" id="WP_065235524.1">
    <property type="nucleotide sequence ID" value="NZ_CAAAJF010000009.1"/>
</dbReference>
<evidence type="ECO:0000313" key="4">
    <source>
        <dbReference type="Proteomes" id="UP000054715"/>
    </source>
</evidence>
<protein>
    <submittedName>
        <fullName evidence="2">Uncharacterized protein</fullName>
    </submittedName>
</protein>
<sequence length="105" mass="11465">MSDFKSKLPDFKEITSIAGKLFKDVSKSVSEIIADYKKKRAEPGTEEVVSSAAKKEKQDEEVVVAKTKKTSSTGEEEVATVATAKKTKPAKPKITPDPEKPDQPQ</sequence>
<reference evidence="2 4" key="1">
    <citation type="submission" date="2015-11" db="EMBL/GenBank/DDBJ databases">
        <title>Genomic analysis of 38 Legionella species identifies large and diverse effector repertoires.</title>
        <authorList>
            <person name="Burstein D."/>
            <person name="Amaro F."/>
            <person name="Zusman T."/>
            <person name="Lifshitz Z."/>
            <person name="Cohen O."/>
            <person name="Gilbert J.A."/>
            <person name="Pupko T."/>
            <person name="Shuman H.A."/>
            <person name="Segal G."/>
        </authorList>
    </citation>
    <scope>NUCLEOTIDE SEQUENCE [LARGE SCALE GENOMIC DNA]</scope>
    <source>
        <strain evidence="2 4">JA-26-G1-E2</strain>
    </source>
</reference>
<comment type="caution">
    <text evidence="2">The sequence shown here is derived from an EMBL/GenBank/DDBJ whole genome shotgun (WGS) entry which is preliminary data.</text>
</comment>
<proteinExistence type="predicted"/>
<dbReference type="PATRIC" id="fig|455.5.peg.996"/>
<dbReference type="Proteomes" id="UP000054715">
    <property type="component" value="Unassembled WGS sequence"/>
</dbReference>
<gene>
    <name evidence="3" type="ORF">A8135_14670</name>
    <name evidence="2" type="ORF">Ljam_0937</name>
</gene>
<evidence type="ECO:0000313" key="2">
    <source>
        <dbReference type="EMBL" id="KTD06742.1"/>
    </source>
</evidence>
<dbReference type="AlphaFoldDB" id="A0A0W0UGF2"/>
<evidence type="ECO:0000256" key="1">
    <source>
        <dbReference type="SAM" id="MobiDB-lite"/>
    </source>
</evidence>
<feature type="compositionally biased region" description="Basic and acidic residues" evidence="1">
    <location>
        <begin position="94"/>
        <end position="105"/>
    </location>
</feature>
<dbReference type="EMBL" id="LNYG01000013">
    <property type="protein sequence ID" value="KTD06742.1"/>
    <property type="molecule type" value="Genomic_DNA"/>
</dbReference>
<dbReference type="OrthoDB" id="5654270at2"/>
<evidence type="ECO:0000313" key="5">
    <source>
        <dbReference type="Proteomes" id="UP000093336"/>
    </source>
</evidence>
<organism evidence="2 4">
    <name type="scientific">Legionella jamestowniensis</name>
    <dbReference type="NCBI Taxonomy" id="455"/>
    <lineage>
        <taxon>Bacteria</taxon>
        <taxon>Pseudomonadati</taxon>
        <taxon>Pseudomonadota</taxon>
        <taxon>Gammaproteobacteria</taxon>
        <taxon>Legionellales</taxon>
        <taxon>Legionellaceae</taxon>
        <taxon>Legionella</taxon>
    </lineage>
</organism>
<reference evidence="3 5" key="2">
    <citation type="submission" date="2016-05" db="EMBL/GenBank/DDBJ databases">
        <authorList>
            <person name="Prochazka B."/>
            <person name="Indra A."/>
            <person name="Hasenberger P."/>
            <person name="Blaschitz M."/>
            <person name="Wagner L."/>
            <person name="Wewalka G."/>
            <person name="Sorschag S."/>
            <person name="Schmid D."/>
            <person name="Ruppitsch W."/>
        </authorList>
    </citation>
    <scope>NUCLEOTIDE SEQUENCE [LARGE SCALE GENOMIC DNA]</scope>
    <source>
        <strain evidence="3 5">974010_12</strain>
    </source>
</reference>
<dbReference type="Proteomes" id="UP000093336">
    <property type="component" value="Unassembled WGS sequence"/>
</dbReference>
<feature type="region of interest" description="Disordered" evidence="1">
    <location>
        <begin position="39"/>
        <end position="105"/>
    </location>
</feature>
<evidence type="ECO:0000313" key="3">
    <source>
        <dbReference type="EMBL" id="OCH97405.1"/>
    </source>
</evidence>
<dbReference type="STRING" id="455.Ljam_0937"/>
<name>A0A0W0UGF2_9GAMM</name>
<accession>A0A0W0UGF2</accession>